<sequence length="28" mass="3269">MLHVSFVCPSHTRCNHITICKSARHNLY</sequence>
<reference evidence="1" key="1">
    <citation type="submission" date="2014-09" db="EMBL/GenBank/DDBJ databases">
        <authorList>
            <person name="Magalhaes I.L.F."/>
            <person name="Oliveira U."/>
            <person name="Santos F.R."/>
            <person name="Vidigal T.H.D.A."/>
            <person name="Brescovit A.D."/>
            <person name="Santos A.J."/>
        </authorList>
    </citation>
    <scope>NUCLEOTIDE SEQUENCE</scope>
    <source>
        <tissue evidence="1">Shoot tissue taken approximately 20 cm above the soil surface</tissue>
    </source>
</reference>
<reference evidence="1" key="2">
    <citation type="journal article" date="2015" name="Data Brief">
        <title>Shoot transcriptome of the giant reed, Arundo donax.</title>
        <authorList>
            <person name="Barrero R.A."/>
            <person name="Guerrero F.D."/>
            <person name="Moolhuijzen P."/>
            <person name="Goolsby J.A."/>
            <person name="Tidwell J."/>
            <person name="Bellgard S.E."/>
            <person name="Bellgard M.I."/>
        </authorList>
    </citation>
    <scope>NUCLEOTIDE SEQUENCE</scope>
    <source>
        <tissue evidence="1">Shoot tissue taken approximately 20 cm above the soil surface</tissue>
    </source>
</reference>
<dbReference type="AlphaFoldDB" id="A0A0A8Z7N8"/>
<evidence type="ECO:0000313" key="1">
    <source>
        <dbReference type="EMBL" id="JAD33658.1"/>
    </source>
</evidence>
<protein>
    <submittedName>
        <fullName evidence="1">Uncharacterized protein</fullName>
    </submittedName>
</protein>
<dbReference type="EMBL" id="GBRH01264237">
    <property type="protein sequence ID" value="JAD33658.1"/>
    <property type="molecule type" value="Transcribed_RNA"/>
</dbReference>
<organism evidence="1">
    <name type="scientific">Arundo donax</name>
    <name type="common">Giant reed</name>
    <name type="synonym">Donax arundinaceus</name>
    <dbReference type="NCBI Taxonomy" id="35708"/>
    <lineage>
        <taxon>Eukaryota</taxon>
        <taxon>Viridiplantae</taxon>
        <taxon>Streptophyta</taxon>
        <taxon>Embryophyta</taxon>
        <taxon>Tracheophyta</taxon>
        <taxon>Spermatophyta</taxon>
        <taxon>Magnoliopsida</taxon>
        <taxon>Liliopsida</taxon>
        <taxon>Poales</taxon>
        <taxon>Poaceae</taxon>
        <taxon>PACMAD clade</taxon>
        <taxon>Arundinoideae</taxon>
        <taxon>Arundineae</taxon>
        <taxon>Arundo</taxon>
    </lineage>
</organism>
<accession>A0A0A8Z7N8</accession>
<proteinExistence type="predicted"/>
<name>A0A0A8Z7N8_ARUDO</name>